<dbReference type="AlphaFoldDB" id="A0A0F9N2K9"/>
<organism evidence="1">
    <name type="scientific">marine sediment metagenome</name>
    <dbReference type="NCBI Taxonomy" id="412755"/>
    <lineage>
        <taxon>unclassified sequences</taxon>
        <taxon>metagenomes</taxon>
        <taxon>ecological metagenomes</taxon>
    </lineage>
</organism>
<dbReference type="EMBL" id="LAZR01004054">
    <property type="protein sequence ID" value="KKN12209.1"/>
    <property type="molecule type" value="Genomic_DNA"/>
</dbReference>
<evidence type="ECO:0000313" key="1">
    <source>
        <dbReference type="EMBL" id="KKN12209.1"/>
    </source>
</evidence>
<feature type="non-terminal residue" evidence="1">
    <location>
        <position position="34"/>
    </location>
</feature>
<proteinExistence type="predicted"/>
<gene>
    <name evidence="1" type="ORF">LCGC14_1018710</name>
</gene>
<reference evidence="1" key="1">
    <citation type="journal article" date="2015" name="Nature">
        <title>Complex archaea that bridge the gap between prokaryotes and eukaryotes.</title>
        <authorList>
            <person name="Spang A."/>
            <person name="Saw J.H."/>
            <person name="Jorgensen S.L."/>
            <person name="Zaremba-Niedzwiedzka K."/>
            <person name="Martijn J."/>
            <person name="Lind A.E."/>
            <person name="van Eijk R."/>
            <person name="Schleper C."/>
            <person name="Guy L."/>
            <person name="Ettema T.J."/>
        </authorList>
    </citation>
    <scope>NUCLEOTIDE SEQUENCE</scope>
</reference>
<accession>A0A0F9N2K9</accession>
<name>A0A0F9N2K9_9ZZZZ</name>
<sequence length="34" mass="4365">MSYRDLFIKKKIKWNIEIFYLHIMERIYLIAVIY</sequence>
<protein>
    <submittedName>
        <fullName evidence="1">Uncharacterized protein</fullName>
    </submittedName>
</protein>
<comment type="caution">
    <text evidence="1">The sequence shown here is derived from an EMBL/GenBank/DDBJ whole genome shotgun (WGS) entry which is preliminary data.</text>
</comment>